<dbReference type="PANTHER" id="PTHR21164">
    <property type="entry name" value="CHORISMATE MUTASE"/>
    <property type="match status" value="1"/>
</dbReference>
<dbReference type="UniPathway" id="UPA00120">
    <property type="reaction ID" value="UER00203"/>
</dbReference>
<dbReference type="NCBIfam" id="TIGR01796">
    <property type="entry name" value="CM_mono_aroH"/>
    <property type="match status" value="1"/>
</dbReference>
<evidence type="ECO:0000256" key="1">
    <source>
        <dbReference type="NCBIfam" id="TIGR01796"/>
    </source>
</evidence>
<dbReference type="SUPFAM" id="SSF55298">
    <property type="entry name" value="YjgF-like"/>
    <property type="match status" value="1"/>
</dbReference>
<keyword evidence="5" id="KW-1185">Reference proteome</keyword>
<name>A0A1H5UPN0_9CLOT</name>
<dbReference type="GO" id="GO:0009073">
    <property type="term" value="P:aromatic amino acid family biosynthetic process"/>
    <property type="evidence" value="ECO:0007669"/>
    <property type="project" value="UniProtKB-UniRule"/>
</dbReference>
<feature type="binding site" evidence="2">
    <location>
        <position position="87"/>
    </location>
    <ligand>
        <name>prephenate</name>
        <dbReference type="ChEBI" id="CHEBI:29934"/>
    </ligand>
</feature>
<protein>
    <recommendedName>
        <fullName evidence="1 3">chorismate mutase</fullName>
        <ecNumber evidence="1 3">5.4.99.5</ecNumber>
    </recommendedName>
</protein>
<feature type="binding site" evidence="2">
    <location>
        <position position="5"/>
    </location>
    <ligand>
        <name>prephenate</name>
        <dbReference type="ChEBI" id="CHEBI:29934"/>
    </ligand>
</feature>
<dbReference type="GO" id="GO:0008652">
    <property type="term" value="P:amino acid biosynthetic process"/>
    <property type="evidence" value="ECO:0007669"/>
    <property type="project" value="UniProtKB-UniRule"/>
</dbReference>
<keyword evidence="2 3" id="KW-0057">Aromatic amino acid biosynthesis</keyword>
<dbReference type="EMBL" id="FNUK01000010">
    <property type="protein sequence ID" value="SEF76378.1"/>
    <property type="molecule type" value="Genomic_DNA"/>
</dbReference>
<comment type="catalytic activity">
    <reaction evidence="3">
        <text>chorismate = prephenate</text>
        <dbReference type="Rhea" id="RHEA:13897"/>
        <dbReference type="ChEBI" id="CHEBI:29748"/>
        <dbReference type="ChEBI" id="CHEBI:29934"/>
        <dbReference type="EC" id="5.4.99.5"/>
    </reaction>
</comment>
<organism evidence="4 5">
    <name type="scientific">Caloramator fervidus</name>
    <dbReference type="NCBI Taxonomy" id="29344"/>
    <lineage>
        <taxon>Bacteria</taxon>
        <taxon>Bacillati</taxon>
        <taxon>Bacillota</taxon>
        <taxon>Clostridia</taxon>
        <taxon>Eubacteriales</taxon>
        <taxon>Clostridiaceae</taxon>
        <taxon>Caloramator</taxon>
    </lineage>
</organism>
<dbReference type="GO" id="GO:0004106">
    <property type="term" value="F:chorismate mutase activity"/>
    <property type="evidence" value="ECO:0007669"/>
    <property type="project" value="UniProtKB-UniRule"/>
</dbReference>
<reference evidence="5" key="1">
    <citation type="submission" date="2016-10" db="EMBL/GenBank/DDBJ databases">
        <authorList>
            <person name="Varghese N."/>
            <person name="Submissions S."/>
        </authorList>
    </citation>
    <scope>NUCLEOTIDE SEQUENCE [LARGE SCALE GENOMIC DNA]</scope>
    <source>
        <strain evidence="5">DSM 5463</strain>
    </source>
</reference>
<dbReference type="Gene3D" id="3.30.1330.40">
    <property type="entry name" value="RutC-like"/>
    <property type="match status" value="1"/>
</dbReference>
<dbReference type="InterPro" id="IPR008243">
    <property type="entry name" value="Chorismate_mutase_AroH"/>
</dbReference>
<dbReference type="Proteomes" id="UP000242850">
    <property type="component" value="Unassembled WGS sequence"/>
</dbReference>
<dbReference type="AlphaFoldDB" id="A0A1H5UPN0"/>
<feature type="binding site" evidence="2">
    <location>
        <position position="105"/>
    </location>
    <ligand>
        <name>prephenate</name>
        <dbReference type="ChEBI" id="CHEBI:29934"/>
    </ligand>
</feature>
<dbReference type="PIRSF" id="PIRSF005965">
    <property type="entry name" value="Chor_mut_AroH"/>
    <property type="match status" value="1"/>
</dbReference>
<keyword evidence="2 3" id="KW-0028">Amino-acid biosynthesis</keyword>
<evidence type="ECO:0000313" key="4">
    <source>
        <dbReference type="EMBL" id="SEF76378.1"/>
    </source>
</evidence>
<dbReference type="PANTHER" id="PTHR21164:SF0">
    <property type="entry name" value="CHORISMATE MUTASE AROH"/>
    <property type="match status" value="1"/>
</dbReference>
<dbReference type="Pfam" id="PF07736">
    <property type="entry name" value="CM_1"/>
    <property type="match status" value="1"/>
</dbReference>
<keyword evidence="3" id="KW-0413">Isomerase</keyword>
<gene>
    <name evidence="4" type="ORF">SAMN05660865_00945</name>
</gene>
<sequence length="120" mass="13624">MFSIRGAITVDKDTKEDIFEATKELFKKIVELNDLNIEDIVCIIFSVTKDLKSAYPAEAIRQMGITYASLMCLQEMFVENSLSRCIRVLILVNGDKKQNEVKNVYLKGAVNLRPEFSEGI</sequence>
<dbReference type="InterPro" id="IPR035959">
    <property type="entry name" value="RutC-like_sf"/>
</dbReference>
<proteinExistence type="predicted"/>
<evidence type="ECO:0000313" key="5">
    <source>
        <dbReference type="Proteomes" id="UP000242850"/>
    </source>
</evidence>
<accession>A0A1H5UPN0</accession>
<evidence type="ECO:0000256" key="3">
    <source>
        <dbReference type="PROSITE-ProRule" id="PRU00514"/>
    </source>
</evidence>
<dbReference type="GO" id="GO:0046417">
    <property type="term" value="P:chorismate metabolic process"/>
    <property type="evidence" value="ECO:0007669"/>
    <property type="project" value="TreeGrafter"/>
</dbReference>
<dbReference type="CDD" id="cd02185">
    <property type="entry name" value="AroH"/>
    <property type="match status" value="1"/>
</dbReference>
<dbReference type="PROSITE" id="PS51167">
    <property type="entry name" value="CHORISMATE_MUT_1"/>
    <property type="match status" value="1"/>
</dbReference>
<evidence type="ECO:0000256" key="2">
    <source>
        <dbReference type="PIRSR" id="PIRSR005965-1"/>
    </source>
</evidence>
<dbReference type="EC" id="5.4.99.5" evidence="1 3"/>